<reference evidence="1 2" key="1">
    <citation type="journal article" date="2018" name="Sci. Rep.">
        <title>Comparative analysis of the Pocillopora damicornis genome highlights role of immune system in coral evolution.</title>
        <authorList>
            <person name="Cunning R."/>
            <person name="Bay R.A."/>
            <person name="Gillette P."/>
            <person name="Baker A.C."/>
            <person name="Traylor-Knowles N."/>
        </authorList>
    </citation>
    <scope>NUCLEOTIDE SEQUENCE [LARGE SCALE GENOMIC DNA]</scope>
    <source>
        <strain evidence="1">RSMAS</strain>
        <tissue evidence="1">Whole animal</tissue>
    </source>
</reference>
<evidence type="ECO:0000313" key="1">
    <source>
        <dbReference type="EMBL" id="RMX58874.1"/>
    </source>
</evidence>
<organism evidence="1 2">
    <name type="scientific">Pocillopora damicornis</name>
    <name type="common">Cauliflower coral</name>
    <name type="synonym">Millepora damicornis</name>
    <dbReference type="NCBI Taxonomy" id="46731"/>
    <lineage>
        <taxon>Eukaryota</taxon>
        <taxon>Metazoa</taxon>
        <taxon>Cnidaria</taxon>
        <taxon>Anthozoa</taxon>
        <taxon>Hexacorallia</taxon>
        <taxon>Scleractinia</taxon>
        <taxon>Astrocoeniina</taxon>
        <taxon>Pocilloporidae</taxon>
        <taxon>Pocillopora</taxon>
    </lineage>
</organism>
<gene>
    <name evidence="1" type="ORF">pdam_00021710</name>
</gene>
<name>A0A3M6UZB6_POCDA</name>
<protein>
    <submittedName>
        <fullName evidence="1">Uncharacterized protein</fullName>
    </submittedName>
</protein>
<sequence>MLIMETSFESVLAPWYSANCSTAHQCAPTLPEKTSHKCIWTKTLPQQLSSIVFRLHRKGYASRQLTSLNKLLSHKKMPG</sequence>
<comment type="caution">
    <text evidence="1">The sequence shown here is derived from an EMBL/GenBank/DDBJ whole genome shotgun (WGS) entry which is preliminary data.</text>
</comment>
<dbReference type="AlphaFoldDB" id="A0A3M6UZB6"/>
<keyword evidence="2" id="KW-1185">Reference proteome</keyword>
<proteinExistence type="predicted"/>
<dbReference type="Proteomes" id="UP000275408">
    <property type="component" value="Unassembled WGS sequence"/>
</dbReference>
<dbReference type="EMBL" id="RCHS01000432">
    <property type="protein sequence ID" value="RMX58874.1"/>
    <property type="molecule type" value="Genomic_DNA"/>
</dbReference>
<evidence type="ECO:0000313" key="2">
    <source>
        <dbReference type="Proteomes" id="UP000275408"/>
    </source>
</evidence>
<accession>A0A3M6UZB6</accession>